<reference evidence="2 3" key="1">
    <citation type="submission" date="2018-10" db="EMBL/GenBank/DDBJ databases">
        <title>Genomic Encyclopedia of Archaeal and Bacterial Type Strains, Phase II (KMG-II): from individual species to whole genera.</title>
        <authorList>
            <person name="Goeker M."/>
        </authorList>
    </citation>
    <scope>NUCLEOTIDE SEQUENCE [LARGE SCALE GENOMIC DNA]</scope>
    <source>
        <strain evidence="2 3">DSM 19839</strain>
    </source>
</reference>
<evidence type="ECO:0000259" key="1">
    <source>
        <dbReference type="Pfam" id="PF08885"/>
    </source>
</evidence>
<keyword evidence="3" id="KW-1185">Reference proteome</keyword>
<proteinExistence type="predicted"/>
<dbReference type="Proteomes" id="UP000276282">
    <property type="component" value="Unassembled WGS sequence"/>
</dbReference>
<name>A0A495PSN3_9FLAO</name>
<dbReference type="EMBL" id="RBLG01000002">
    <property type="protein sequence ID" value="RKS53634.1"/>
    <property type="molecule type" value="Genomic_DNA"/>
</dbReference>
<sequence length="320" mass="37439">MKFRTSVPITQQEPKIDHTSKILLLGSCFVENIGEKLDYYQFQNLRNPLGIFYHPEAIGNFIKKVAEAYVYEEKDIFFHNEQWHCFDAHSCMNASNKEELLFNLNGTLQHTRVFLETATHIVFTFGTSWHYKELKSGHSVANCHKLSQKNFNKEILNVKEIKDVINSTLQCLLTINPDIQIIFTVSPVRHLKDGFVENQQSKAHLITSIHQFLAAQKHKNSSGCFYFPAYEIMLDELRDYRFYADDMLHPSSLAIDHIWAHFTEVWMDKMALELFKSIEIIHKGLAHKAFNKNSEKHQLFLEDLDKKILSLKNKIPTFRF</sequence>
<protein>
    <submittedName>
        <fullName evidence="2">GSCFA family protein</fullName>
    </submittedName>
</protein>
<evidence type="ECO:0000313" key="3">
    <source>
        <dbReference type="Proteomes" id="UP000276282"/>
    </source>
</evidence>
<accession>A0A495PSN3</accession>
<dbReference type="OrthoDB" id="9807687at2"/>
<gene>
    <name evidence="2" type="ORF">BC962_1888</name>
</gene>
<evidence type="ECO:0000313" key="2">
    <source>
        <dbReference type="EMBL" id="RKS53634.1"/>
    </source>
</evidence>
<feature type="domain" description="GSCFA" evidence="1">
    <location>
        <begin position="21"/>
        <end position="262"/>
    </location>
</feature>
<dbReference type="SUPFAM" id="SSF52266">
    <property type="entry name" value="SGNH hydrolase"/>
    <property type="match status" value="1"/>
</dbReference>
<dbReference type="InterPro" id="IPR014982">
    <property type="entry name" value="GSCFA"/>
</dbReference>
<dbReference type="RefSeq" id="WP_121345711.1">
    <property type="nucleotide sequence ID" value="NZ_RBLG01000002.1"/>
</dbReference>
<dbReference type="AlphaFoldDB" id="A0A495PSN3"/>
<comment type="caution">
    <text evidence="2">The sequence shown here is derived from an EMBL/GenBank/DDBJ whole genome shotgun (WGS) entry which is preliminary data.</text>
</comment>
<organism evidence="2 3">
    <name type="scientific">Gillisia mitskevichiae</name>
    <dbReference type="NCBI Taxonomy" id="270921"/>
    <lineage>
        <taxon>Bacteria</taxon>
        <taxon>Pseudomonadati</taxon>
        <taxon>Bacteroidota</taxon>
        <taxon>Flavobacteriia</taxon>
        <taxon>Flavobacteriales</taxon>
        <taxon>Flavobacteriaceae</taxon>
        <taxon>Gillisia</taxon>
    </lineage>
</organism>
<dbReference type="Pfam" id="PF08885">
    <property type="entry name" value="GSCFA"/>
    <property type="match status" value="1"/>
</dbReference>